<dbReference type="Gene3D" id="3.40.50.1820">
    <property type="entry name" value="alpha/beta hydrolase"/>
    <property type="match status" value="2"/>
</dbReference>
<dbReference type="Proteomes" id="UP000076632">
    <property type="component" value="Unassembled WGS sequence"/>
</dbReference>
<evidence type="ECO:0000259" key="2">
    <source>
        <dbReference type="Pfam" id="PF12146"/>
    </source>
</evidence>
<dbReference type="GeneID" id="28894523"/>
<protein>
    <submittedName>
        <fullName evidence="3">Alpha/beta-hydrolase</fullName>
    </submittedName>
</protein>
<feature type="domain" description="Serine aminopeptidase S33" evidence="2">
    <location>
        <begin position="56"/>
        <end position="165"/>
    </location>
</feature>
<sequence length="483" mass="53672">MFLRPTSPRCSLSFPSLLACTPHDICKRASTDTTTPEVGLFKDWADCMKNNIRKNTQVIPALVAQGYEVYALDFLGHGLSDKPVDPRLISFQLHVRTLREFFTRFDVPRDCILVGHDWGGCIALSAAPTLPLIRPRIFCLNTFFAPRPSDIRLHYYLLYILWFLSTGIFDGFLPEWAIMRYMAPSPTTTADVVRGYGAPFSPTSSFSSFTYSQAALSSGNAGESEFEIRTGPGPGPGPGESESERDRRGFGFFHHHHYRIFRLPAPVAAWINYMQTYFSALRTHARLLSMSKSSVGRFAHMVPGFSDIFLFNARSTRAFRLLEGLLGPQRVFFSNLAAQALLARDDRLVRAFWRRVGQGSTDGGGVRRAFGTGDDDEENVRVRDNGVHATGSSRDAALNTRSTRRRTTGESSGAASWKATVVFGADDPLLRDFKSVLEDTIEKSALVSVSGDGWIAGAGHYPVEEKPEVVANLICEFAERSRR</sequence>
<reference evidence="3 4" key="1">
    <citation type="journal article" date="2016" name="Fungal Biol.">
        <title>The genome of Xylona heveae provides a window into fungal endophytism.</title>
        <authorList>
            <person name="Gazis R."/>
            <person name="Kuo A."/>
            <person name="Riley R."/>
            <person name="LaButti K."/>
            <person name="Lipzen A."/>
            <person name="Lin J."/>
            <person name="Amirebrahimi M."/>
            <person name="Hesse C.N."/>
            <person name="Spatafora J.W."/>
            <person name="Henrissat B."/>
            <person name="Hainaut M."/>
            <person name="Grigoriev I.V."/>
            <person name="Hibbett D.S."/>
        </authorList>
    </citation>
    <scope>NUCLEOTIDE SEQUENCE [LARGE SCALE GENOMIC DNA]</scope>
    <source>
        <strain evidence="3 4">TC161</strain>
    </source>
</reference>
<dbReference type="GO" id="GO:0016787">
    <property type="term" value="F:hydrolase activity"/>
    <property type="evidence" value="ECO:0007669"/>
    <property type="project" value="UniProtKB-KW"/>
</dbReference>
<evidence type="ECO:0000256" key="1">
    <source>
        <dbReference type="SAM" id="MobiDB-lite"/>
    </source>
</evidence>
<gene>
    <name evidence="3" type="ORF">L228DRAFT_159959</name>
</gene>
<feature type="region of interest" description="Disordered" evidence="1">
    <location>
        <begin position="220"/>
        <end position="245"/>
    </location>
</feature>
<dbReference type="InterPro" id="IPR022742">
    <property type="entry name" value="Hydrolase_4"/>
</dbReference>
<organism evidence="3 4">
    <name type="scientific">Xylona heveae (strain CBS 132557 / TC161)</name>
    <dbReference type="NCBI Taxonomy" id="1328760"/>
    <lineage>
        <taxon>Eukaryota</taxon>
        <taxon>Fungi</taxon>
        <taxon>Dikarya</taxon>
        <taxon>Ascomycota</taxon>
        <taxon>Pezizomycotina</taxon>
        <taxon>Xylonomycetes</taxon>
        <taxon>Xylonales</taxon>
        <taxon>Xylonaceae</taxon>
        <taxon>Xylona</taxon>
    </lineage>
</organism>
<feature type="region of interest" description="Disordered" evidence="1">
    <location>
        <begin position="388"/>
        <end position="412"/>
    </location>
</feature>
<dbReference type="InParanoid" id="A0A165G689"/>
<dbReference type="OrthoDB" id="284184at2759"/>
<dbReference type="PANTHER" id="PTHR43689">
    <property type="entry name" value="HYDROLASE"/>
    <property type="match status" value="1"/>
</dbReference>
<keyword evidence="3" id="KW-0378">Hydrolase</keyword>
<evidence type="ECO:0000313" key="4">
    <source>
        <dbReference type="Proteomes" id="UP000076632"/>
    </source>
</evidence>
<dbReference type="SUPFAM" id="SSF53474">
    <property type="entry name" value="alpha/beta-Hydrolases"/>
    <property type="match status" value="2"/>
</dbReference>
<proteinExistence type="predicted"/>
<dbReference type="STRING" id="1328760.A0A165G689"/>
<dbReference type="PANTHER" id="PTHR43689:SF28">
    <property type="entry name" value="HALOALKANE DEHALOGENASE FAMILY PROTEIN (AFU_ORTHOLOGUE AFUA_8G01700)"/>
    <property type="match status" value="1"/>
</dbReference>
<dbReference type="Pfam" id="PF12146">
    <property type="entry name" value="Hydrolase_4"/>
    <property type="match status" value="1"/>
</dbReference>
<accession>A0A165G689</accession>
<dbReference type="RefSeq" id="XP_018187342.1">
    <property type="nucleotide sequence ID" value="XM_018329386.1"/>
</dbReference>
<dbReference type="PROSITE" id="PS51257">
    <property type="entry name" value="PROKAR_LIPOPROTEIN"/>
    <property type="match status" value="1"/>
</dbReference>
<dbReference type="EMBL" id="KV407460">
    <property type="protein sequence ID" value="KZF21787.1"/>
    <property type="molecule type" value="Genomic_DNA"/>
</dbReference>
<keyword evidence="4" id="KW-1185">Reference proteome</keyword>
<dbReference type="InterPro" id="IPR029058">
    <property type="entry name" value="AB_hydrolase_fold"/>
</dbReference>
<dbReference type="AlphaFoldDB" id="A0A165G689"/>
<evidence type="ECO:0000313" key="3">
    <source>
        <dbReference type="EMBL" id="KZF21787.1"/>
    </source>
</evidence>
<name>A0A165G689_XYLHT</name>